<dbReference type="SUPFAM" id="SSF52047">
    <property type="entry name" value="RNI-like"/>
    <property type="match status" value="1"/>
</dbReference>
<feature type="region of interest" description="Disordered" evidence="1">
    <location>
        <begin position="1"/>
        <end position="28"/>
    </location>
</feature>
<sequence>MSDGRQRTLGVQRAAEEVMPPSDPSENTKYKAGDDIGILLDEVLNNRTRAILVFDDFSGKFSDFDLYQLSVVMRFNTSLVAITISGVDIGDETVAMLCQSLIPTNVQYVDFTNTPLDEEAGSSLAALARCNTNLRTVVVTDTLISEELMDEIDVACMDNEIANDAPRVITTDPDRTVFCYANVLQCCPNGDYCLLSHEAPGGVSARAKTLLDWDKALPPPPKAGASWRPAQEDEDDNGAPRMRVDLKKFRDARRNGAAGASPTSATSSPTTTHEPNNRSSRRRRPMMSLPAVAAATTAIAAIVVGLALWKRSSASQKR</sequence>
<keyword evidence="2" id="KW-1133">Transmembrane helix</keyword>
<accession>A0A0S4ISK7</accession>
<feature type="region of interest" description="Disordered" evidence="1">
    <location>
        <begin position="214"/>
        <end position="284"/>
    </location>
</feature>
<feature type="compositionally biased region" description="Basic and acidic residues" evidence="1">
    <location>
        <begin position="242"/>
        <end position="254"/>
    </location>
</feature>
<proteinExistence type="predicted"/>
<dbReference type="AlphaFoldDB" id="A0A0S4ISK7"/>
<organism evidence="3 4">
    <name type="scientific">Bodo saltans</name>
    <name type="common">Flagellated protozoan</name>
    <dbReference type="NCBI Taxonomy" id="75058"/>
    <lineage>
        <taxon>Eukaryota</taxon>
        <taxon>Discoba</taxon>
        <taxon>Euglenozoa</taxon>
        <taxon>Kinetoplastea</taxon>
        <taxon>Metakinetoplastina</taxon>
        <taxon>Eubodonida</taxon>
        <taxon>Bodonidae</taxon>
        <taxon>Bodo</taxon>
    </lineage>
</organism>
<evidence type="ECO:0000313" key="3">
    <source>
        <dbReference type="EMBL" id="CUF64825.1"/>
    </source>
</evidence>
<reference evidence="4" key="1">
    <citation type="submission" date="2015-09" db="EMBL/GenBank/DDBJ databases">
        <authorList>
            <consortium name="Pathogen Informatics"/>
        </authorList>
    </citation>
    <scope>NUCLEOTIDE SEQUENCE [LARGE SCALE GENOMIC DNA]</scope>
    <source>
        <strain evidence="4">Lake Konstanz</strain>
    </source>
</reference>
<name>A0A0S4ISK7_BODSA</name>
<keyword evidence="2 3" id="KW-0812">Transmembrane</keyword>
<gene>
    <name evidence="3" type="ORF">BSAL_64400</name>
</gene>
<dbReference type="VEuPathDB" id="TriTrypDB:BSAL_64400"/>
<dbReference type="Proteomes" id="UP000051952">
    <property type="component" value="Unassembled WGS sequence"/>
</dbReference>
<keyword evidence="2" id="KW-0472">Membrane</keyword>
<dbReference type="InterPro" id="IPR032675">
    <property type="entry name" value="LRR_dom_sf"/>
</dbReference>
<protein>
    <submittedName>
        <fullName evidence="3">Transmembrane protein, putative</fullName>
    </submittedName>
</protein>
<evidence type="ECO:0000256" key="2">
    <source>
        <dbReference type="SAM" id="Phobius"/>
    </source>
</evidence>
<feature type="compositionally biased region" description="Low complexity" evidence="1">
    <location>
        <begin position="256"/>
        <end position="272"/>
    </location>
</feature>
<feature type="transmembrane region" description="Helical" evidence="2">
    <location>
        <begin position="287"/>
        <end position="309"/>
    </location>
</feature>
<keyword evidence="4" id="KW-1185">Reference proteome</keyword>
<evidence type="ECO:0000256" key="1">
    <source>
        <dbReference type="SAM" id="MobiDB-lite"/>
    </source>
</evidence>
<dbReference type="OrthoDB" id="270226at2759"/>
<evidence type="ECO:0000313" key="4">
    <source>
        <dbReference type="Proteomes" id="UP000051952"/>
    </source>
</evidence>
<dbReference type="Gene3D" id="3.80.10.10">
    <property type="entry name" value="Ribonuclease Inhibitor"/>
    <property type="match status" value="1"/>
</dbReference>
<dbReference type="EMBL" id="CYKH01000376">
    <property type="protein sequence ID" value="CUF64825.1"/>
    <property type="molecule type" value="Genomic_DNA"/>
</dbReference>